<name>B7B8B7_9BACT</name>
<dbReference type="Pfam" id="PF10633">
    <property type="entry name" value="NPCBM_assoc"/>
    <property type="match status" value="2"/>
</dbReference>
<sequence length="437" mass="48057">MNAKLPYASIKTCEETGNGGYCSNFFLILLIDSNKEDFYICRQLLINNFVLKFFIVMRTNHLNLLLVLVLVLFPMSTRAYGAGECVMLYTPYTKIAVPPGESINYSVDVINNCDEVRNASISVSGMPRGWKYEMKAGGWTVDQISVLPGEKKNFTFKVDVPFKVNKGTYHFTLSAPGVAELPLTVTVSEQGTYQTEFMTKQPNMQGNSKSTFNFNATLKNQTADQQLYALMADAPRGWNVTFRVAGKQATSAQVEANATENISIDINPAANVQAGTYKIPVHATTSSTSADIELEVVITGSYDIELTTPRGLLSAEITAGDMKRIDLVVRNNGSAELKDVQLTATKPVDWEVTFEPSKIDKLTAGSTTNVTATIKASGKALPGDYVTKMTAKTPEVNTTAEFRISVHTPMIYGWLGILIIVLVLGGVYYLFRKYGRR</sequence>
<evidence type="ECO:0000313" key="3">
    <source>
        <dbReference type="EMBL" id="EEC97322.1"/>
    </source>
</evidence>
<keyword evidence="1" id="KW-1133">Transmembrane helix</keyword>
<dbReference type="AlphaFoldDB" id="B7B8B7"/>
<comment type="caution">
    <text evidence="3">The sequence shown here is derived from an EMBL/GenBank/DDBJ whole genome shotgun (WGS) entry which is preliminary data.</text>
</comment>
<reference evidence="3 4" key="1">
    <citation type="submission" date="2008-10" db="EMBL/GenBank/DDBJ databases">
        <title>Draft genome sequence of Parabacteroides johnsonii (DSM 18315).</title>
        <authorList>
            <person name="Sudarsanam P."/>
            <person name="Ley R."/>
            <person name="Guruge J."/>
            <person name="Turnbaugh P.J."/>
            <person name="Mahowald M."/>
            <person name="Liep D."/>
            <person name="Gordon J."/>
        </authorList>
    </citation>
    <scope>NUCLEOTIDE SEQUENCE [LARGE SCALE GENOMIC DNA]</scope>
    <source>
        <strain evidence="3 4">DSM 18315</strain>
    </source>
</reference>
<dbReference type="InterPro" id="IPR018905">
    <property type="entry name" value="A-galactase_NEW3"/>
</dbReference>
<reference evidence="3 4" key="2">
    <citation type="submission" date="2008-10" db="EMBL/GenBank/DDBJ databases">
        <authorList>
            <person name="Fulton L."/>
            <person name="Clifton S."/>
            <person name="Fulton B."/>
            <person name="Xu J."/>
            <person name="Minx P."/>
            <person name="Pepin K.H."/>
            <person name="Johnson M."/>
            <person name="Bhonagiri V."/>
            <person name="Nash W.E."/>
            <person name="Mardis E.R."/>
            <person name="Wilson R.K."/>
        </authorList>
    </citation>
    <scope>NUCLEOTIDE SEQUENCE [LARGE SCALE GENOMIC DNA]</scope>
    <source>
        <strain evidence="3 4">DSM 18315</strain>
    </source>
</reference>
<feature type="domain" description="Alpha-galactosidase NEW3" evidence="2">
    <location>
        <begin position="317"/>
        <end position="392"/>
    </location>
</feature>
<evidence type="ECO:0000256" key="1">
    <source>
        <dbReference type="SAM" id="Phobius"/>
    </source>
</evidence>
<organism evidence="3 4">
    <name type="scientific">Parabacteroides johnsonii DSM 18315</name>
    <dbReference type="NCBI Taxonomy" id="537006"/>
    <lineage>
        <taxon>Bacteria</taxon>
        <taxon>Pseudomonadati</taxon>
        <taxon>Bacteroidota</taxon>
        <taxon>Bacteroidia</taxon>
        <taxon>Bacteroidales</taxon>
        <taxon>Tannerellaceae</taxon>
        <taxon>Parabacteroides</taxon>
    </lineage>
</organism>
<dbReference type="Gene3D" id="2.60.40.10">
    <property type="entry name" value="Immunoglobulins"/>
    <property type="match status" value="2"/>
</dbReference>
<dbReference type="STRING" id="537006.PRABACTJOHN_01267"/>
<accession>B7B8B7</accession>
<dbReference type="HOGENOM" id="CLU_051163_0_0_10"/>
<feature type="transmembrane region" description="Helical" evidence="1">
    <location>
        <begin position="62"/>
        <end position="81"/>
    </location>
</feature>
<feature type="transmembrane region" description="Helical" evidence="1">
    <location>
        <begin position="411"/>
        <end position="431"/>
    </location>
</feature>
<gene>
    <name evidence="3" type="ORF">PRABACTJOHN_01267</name>
</gene>
<evidence type="ECO:0000313" key="4">
    <source>
        <dbReference type="Proteomes" id="UP000005510"/>
    </source>
</evidence>
<dbReference type="EMBL" id="ABYH01000106">
    <property type="protein sequence ID" value="EEC97322.1"/>
    <property type="molecule type" value="Genomic_DNA"/>
</dbReference>
<dbReference type="InterPro" id="IPR013783">
    <property type="entry name" value="Ig-like_fold"/>
</dbReference>
<evidence type="ECO:0000259" key="2">
    <source>
        <dbReference type="Pfam" id="PF10633"/>
    </source>
</evidence>
<feature type="domain" description="Alpha-galactosidase NEW3" evidence="2">
    <location>
        <begin position="99"/>
        <end position="175"/>
    </location>
</feature>
<dbReference type="PANTHER" id="PTHR39198:SF1">
    <property type="entry name" value="ALPHA-GALACTOSIDASE NEW3 DOMAIN-CONTAINING PROTEIN"/>
    <property type="match status" value="1"/>
</dbReference>
<proteinExistence type="predicted"/>
<dbReference type="Proteomes" id="UP000005510">
    <property type="component" value="Unassembled WGS sequence"/>
</dbReference>
<keyword evidence="1" id="KW-0472">Membrane</keyword>
<keyword evidence="1" id="KW-0812">Transmembrane</keyword>
<protein>
    <recommendedName>
        <fullName evidence="2">Alpha-galactosidase NEW3 domain-containing protein</fullName>
    </recommendedName>
</protein>
<dbReference type="PANTHER" id="PTHR39198">
    <property type="entry name" value="HYPOTHETICAL MEMBRANE PROTEIN, CONSERVED"/>
    <property type="match status" value="1"/>
</dbReference>